<evidence type="ECO:0000256" key="1">
    <source>
        <dbReference type="ARBA" id="ARBA00022741"/>
    </source>
</evidence>
<dbReference type="OrthoDB" id="5987198at2759"/>
<dbReference type="Proteomes" id="UP000184267">
    <property type="component" value="Unassembled WGS sequence"/>
</dbReference>
<evidence type="ECO:0000256" key="2">
    <source>
        <dbReference type="ARBA" id="ARBA00022840"/>
    </source>
</evidence>
<dbReference type="STRING" id="154538.A0A1M2VPB4"/>
<evidence type="ECO:0000313" key="4">
    <source>
        <dbReference type="EMBL" id="OJT09380.1"/>
    </source>
</evidence>
<dbReference type="SMART" id="SM00220">
    <property type="entry name" value="S_TKc"/>
    <property type="match status" value="1"/>
</dbReference>
<dbReference type="OMA" id="DVEIYWA"/>
<dbReference type="GO" id="GO:0035556">
    <property type="term" value="P:intracellular signal transduction"/>
    <property type="evidence" value="ECO:0007669"/>
    <property type="project" value="TreeGrafter"/>
</dbReference>
<dbReference type="PANTHER" id="PTHR24346">
    <property type="entry name" value="MAP/MICROTUBULE AFFINITY-REGULATING KINASE"/>
    <property type="match status" value="1"/>
</dbReference>
<keyword evidence="5" id="KW-1185">Reference proteome</keyword>
<evidence type="ECO:0000259" key="3">
    <source>
        <dbReference type="PROSITE" id="PS50011"/>
    </source>
</evidence>
<dbReference type="PANTHER" id="PTHR24346:SF30">
    <property type="entry name" value="MATERNAL EMBRYONIC LEUCINE ZIPPER KINASE"/>
    <property type="match status" value="1"/>
</dbReference>
<protein>
    <recommendedName>
        <fullName evidence="3">Protein kinase domain-containing protein</fullName>
    </recommendedName>
</protein>
<dbReference type="GO" id="GO:0005737">
    <property type="term" value="C:cytoplasm"/>
    <property type="evidence" value="ECO:0007669"/>
    <property type="project" value="TreeGrafter"/>
</dbReference>
<proteinExistence type="predicted"/>
<comment type="caution">
    <text evidence="4">The sequence shown here is derived from an EMBL/GenBank/DDBJ whole genome shotgun (WGS) entry which is preliminary data.</text>
</comment>
<dbReference type="GO" id="GO:0004674">
    <property type="term" value="F:protein serine/threonine kinase activity"/>
    <property type="evidence" value="ECO:0007669"/>
    <property type="project" value="TreeGrafter"/>
</dbReference>
<feature type="domain" description="Protein kinase" evidence="3">
    <location>
        <begin position="56"/>
        <end position="313"/>
    </location>
</feature>
<dbReference type="PROSITE" id="PS50011">
    <property type="entry name" value="PROTEIN_KINASE_DOM"/>
    <property type="match status" value="1"/>
</dbReference>
<organism evidence="4 5">
    <name type="scientific">Trametes pubescens</name>
    <name type="common">White-rot fungus</name>
    <dbReference type="NCBI Taxonomy" id="154538"/>
    <lineage>
        <taxon>Eukaryota</taxon>
        <taxon>Fungi</taxon>
        <taxon>Dikarya</taxon>
        <taxon>Basidiomycota</taxon>
        <taxon>Agaricomycotina</taxon>
        <taxon>Agaricomycetes</taxon>
        <taxon>Polyporales</taxon>
        <taxon>Polyporaceae</taxon>
        <taxon>Trametes</taxon>
    </lineage>
</organism>
<sequence length="354" mass="40797">MSSAGIDFTSIERLRDVEIYWAEKYPLFEMHGYKLRRRYRPGWTPSWRGKPLIAILRAEDALSLHARVNVIDATRISDGKLVYLKKIKPDSQELELLKYLSSPEMLQHPHNHCVPLLDVIYDPSDSETCFVVMPYLRYIDHPPFELVEDMMECGETILEGLFFLHDNGVAHRDCAYKNIMMDASAMFPQGFHPMKELSLPDISGSAPILHRVDVPIRYYFIDFGISSRFATNQGPTLVLGTQGLDDEVPELSDTVPYDPFKTDIFIIGNVFRQQFLQVYSNADLLTPLVQRMVNRDPNLRPSASEALREWKAIRRRVSSVQRYWRLRPAKESWLASLYFELKACVLGILTNPAP</sequence>
<dbReference type="AlphaFoldDB" id="A0A1M2VPB4"/>
<dbReference type="GO" id="GO:0005524">
    <property type="term" value="F:ATP binding"/>
    <property type="evidence" value="ECO:0007669"/>
    <property type="project" value="UniProtKB-KW"/>
</dbReference>
<dbReference type="Gene3D" id="1.10.510.10">
    <property type="entry name" value="Transferase(Phosphotransferase) domain 1"/>
    <property type="match status" value="1"/>
</dbReference>
<accession>A0A1M2VPB4</accession>
<reference evidence="4 5" key="1">
    <citation type="submission" date="2016-10" db="EMBL/GenBank/DDBJ databases">
        <title>Genome sequence of the basidiomycete white-rot fungus Trametes pubescens.</title>
        <authorList>
            <person name="Makela M.R."/>
            <person name="Granchi Z."/>
            <person name="Peng M."/>
            <person name="De Vries R.P."/>
            <person name="Grigoriev I."/>
            <person name="Riley R."/>
            <person name="Hilden K."/>
        </authorList>
    </citation>
    <scope>NUCLEOTIDE SEQUENCE [LARGE SCALE GENOMIC DNA]</scope>
    <source>
        <strain evidence="4 5">FBCC735</strain>
    </source>
</reference>
<gene>
    <name evidence="4" type="ORF">TRAPUB_14162</name>
</gene>
<dbReference type="SUPFAM" id="SSF56112">
    <property type="entry name" value="Protein kinase-like (PK-like)"/>
    <property type="match status" value="1"/>
</dbReference>
<dbReference type="InterPro" id="IPR011009">
    <property type="entry name" value="Kinase-like_dom_sf"/>
</dbReference>
<keyword evidence="1" id="KW-0547">Nucleotide-binding</keyword>
<dbReference type="InterPro" id="IPR000719">
    <property type="entry name" value="Prot_kinase_dom"/>
</dbReference>
<dbReference type="EMBL" id="MNAD01000924">
    <property type="protein sequence ID" value="OJT09380.1"/>
    <property type="molecule type" value="Genomic_DNA"/>
</dbReference>
<name>A0A1M2VPB4_TRAPU</name>
<keyword evidence="2" id="KW-0067">ATP-binding</keyword>
<evidence type="ECO:0000313" key="5">
    <source>
        <dbReference type="Proteomes" id="UP000184267"/>
    </source>
</evidence>